<comment type="similarity">
    <text evidence="2">Belongs to the EBP2 family.</text>
</comment>
<dbReference type="GO" id="GO:0005730">
    <property type="term" value="C:nucleolus"/>
    <property type="evidence" value="ECO:0007669"/>
    <property type="project" value="UniProtKB-SubCell"/>
</dbReference>
<accession>A0A9P5JUP3</accession>
<dbReference type="GO" id="GO:0030687">
    <property type="term" value="C:preribosome, large subunit precursor"/>
    <property type="evidence" value="ECO:0007669"/>
    <property type="project" value="TreeGrafter"/>
</dbReference>
<organism evidence="6 8">
    <name type="scientific">Russula ochroleuca</name>
    <dbReference type="NCBI Taxonomy" id="152965"/>
    <lineage>
        <taxon>Eukaryota</taxon>
        <taxon>Fungi</taxon>
        <taxon>Dikarya</taxon>
        <taxon>Basidiomycota</taxon>
        <taxon>Agaricomycotina</taxon>
        <taxon>Agaricomycetes</taxon>
        <taxon>Russulales</taxon>
        <taxon>Russulaceae</taxon>
        <taxon>Russula</taxon>
    </lineage>
</organism>
<dbReference type="GO" id="GO:0006364">
    <property type="term" value="P:rRNA processing"/>
    <property type="evidence" value="ECO:0007669"/>
    <property type="project" value="TreeGrafter"/>
</dbReference>
<evidence type="ECO:0000313" key="8">
    <source>
        <dbReference type="Proteomes" id="UP000759537"/>
    </source>
</evidence>
<evidence type="ECO:0000256" key="4">
    <source>
        <dbReference type="ARBA" id="ARBA00023054"/>
    </source>
</evidence>
<evidence type="ECO:0000256" key="3">
    <source>
        <dbReference type="ARBA" id="ARBA00022517"/>
    </source>
</evidence>
<comment type="subcellular location">
    <subcellularLocation>
        <location evidence="1">Nucleus</location>
        <location evidence="1">Nucleolus</location>
    </subcellularLocation>
</comment>
<proteinExistence type="inferred from homology"/>
<dbReference type="AlphaFoldDB" id="A0A9P5JUP3"/>
<reference evidence="6" key="2">
    <citation type="journal article" date="2020" name="Nat. Commun.">
        <title>Large-scale genome sequencing of mycorrhizal fungi provides insights into the early evolution of symbiotic traits.</title>
        <authorList>
            <person name="Miyauchi S."/>
            <person name="Kiss E."/>
            <person name="Kuo A."/>
            <person name="Drula E."/>
            <person name="Kohler A."/>
            <person name="Sanchez-Garcia M."/>
            <person name="Morin E."/>
            <person name="Andreopoulos B."/>
            <person name="Barry K.W."/>
            <person name="Bonito G."/>
            <person name="Buee M."/>
            <person name="Carver A."/>
            <person name="Chen C."/>
            <person name="Cichocki N."/>
            <person name="Clum A."/>
            <person name="Culley D."/>
            <person name="Crous P.W."/>
            <person name="Fauchery L."/>
            <person name="Girlanda M."/>
            <person name="Hayes R.D."/>
            <person name="Keri Z."/>
            <person name="LaButti K."/>
            <person name="Lipzen A."/>
            <person name="Lombard V."/>
            <person name="Magnuson J."/>
            <person name="Maillard F."/>
            <person name="Murat C."/>
            <person name="Nolan M."/>
            <person name="Ohm R.A."/>
            <person name="Pangilinan J."/>
            <person name="Pereira M.F."/>
            <person name="Perotto S."/>
            <person name="Peter M."/>
            <person name="Pfister S."/>
            <person name="Riley R."/>
            <person name="Sitrit Y."/>
            <person name="Stielow J.B."/>
            <person name="Szollosi G."/>
            <person name="Zifcakova L."/>
            <person name="Stursova M."/>
            <person name="Spatafora J.W."/>
            <person name="Tedersoo L."/>
            <person name="Vaario L.M."/>
            <person name="Yamada A."/>
            <person name="Yan M."/>
            <person name="Wang P."/>
            <person name="Xu J."/>
            <person name="Bruns T."/>
            <person name="Baldrian P."/>
            <person name="Vilgalys R."/>
            <person name="Dunand C."/>
            <person name="Henrissat B."/>
            <person name="Grigoriev I.V."/>
            <person name="Hibbett D."/>
            <person name="Nagy L.G."/>
            <person name="Martin F.M."/>
        </authorList>
    </citation>
    <scope>NUCLEOTIDE SEQUENCE</scope>
    <source>
        <strain evidence="6">Prilba</strain>
    </source>
</reference>
<evidence type="ECO:0000313" key="6">
    <source>
        <dbReference type="EMBL" id="KAF8461163.1"/>
    </source>
</evidence>
<protein>
    <submittedName>
        <fullName evidence="6">Uncharacterized protein</fullName>
    </submittedName>
</protein>
<reference evidence="6" key="1">
    <citation type="submission" date="2019-10" db="EMBL/GenBank/DDBJ databases">
        <authorList>
            <consortium name="DOE Joint Genome Institute"/>
            <person name="Kuo A."/>
            <person name="Miyauchi S."/>
            <person name="Kiss E."/>
            <person name="Drula E."/>
            <person name="Kohler A."/>
            <person name="Sanchez-Garcia M."/>
            <person name="Andreopoulos B."/>
            <person name="Barry K.W."/>
            <person name="Bonito G."/>
            <person name="Buee M."/>
            <person name="Carver A."/>
            <person name="Chen C."/>
            <person name="Cichocki N."/>
            <person name="Clum A."/>
            <person name="Culley D."/>
            <person name="Crous P.W."/>
            <person name="Fauchery L."/>
            <person name="Girlanda M."/>
            <person name="Hayes R."/>
            <person name="Keri Z."/>
            <person name="LaButti K."/>
            <person name="Lipzen A."/>
            <person name="Lombard V."/>
            <person name="Magnuson J."/>
            <person name="Maillard F."/>
            <person name="Morin E."/>
            <person name="Murat C."/>
            <person name="Nolan M."/>
            <person name="Ohm R."/>
            <person name="Pangilinan J."/>
            <person name="Pereira M."/>
            <person name="Perotto S."/>
            <person name="Peter M."/>
            <person name="Riley R."/>
            <person name="Sitrit Y."/>
            <person name="Stielow B."/>
            <person name="Szollosi G."/>
            <person name="Zifcakova L."/>
            <person name="Stursova M."/>
            <person name="Spatafora J.W."/>
            <person name="Tedersoo L."/>
            <person name="Vaario L.-M."/>
            <person name="Yamada A."/>
            <person name="Yan M."/>
            <person name="Wang P."/>
            <person name="Xu J."/>
            <person name="Bruns T."/>
            <person name="Baldrian P."/>
            <person name="Vilgalys R."/>
            <person name="Henrissat B."/>
            <person name="Grigoriev I.V."/>
            <person name="Hibbett D."/>
            <person name="Nagy L.G."/>
            <person name="Martin F.M."/>
        </authorList>
    </citation>
    <scope>NUCLEOTIDE SEQUENCE</scope>
    <source>
        <strain evidence="6">Prilba</strain>
    </source>
</reference>
<evidence type="ECO:0000256" key="2">
    <source>
        <dbReference type="ARBA" id="ARBA00007336"/>
    </source>
</evidence>
<dbReference type="PANTHER" id="PTHR13028">
    <property type="entry name" value="RRNA PROCESSING PROTEIN EBNA1-BINDING PROTEIN-RELATED"/>
    <property type="match status" value="1"/>
</dbReference>
<sequence length="215" mass="24239">MNPTKTMTRDAETVPQEEVVEGLALDDDDVDSVDRDAIPRRNVQVDNKTHGTRMQTGRHEIGPVLPWTETLNDFFSRDNQRLESFTQALPCAKAPRALVAEHSLPFTRPDAEMDKTDAHNVSAGIAKSEARRHKREGKKIGKQVQLEKLKEREHSKGIEERVRGLKRSALRNARADGNEAFDDAVEDGSTRAEARWAAVCRDKKYGFGGHEKRDK</sequence>
<keyword evidence="5" id="KW-0539">Nucleus</keyword>
<dbReference type="OrthoDB" id="443772at2759"/>
<dbReference type="GO" id="GO:0034399">
    <property type="term" value="C:nuclear periphery"/>
    <property type="evidence" value="ECO:0007669"/>
    <property type="project" value="TreeGrafter"/>
</dbReference>
<evidence type="ECO:0000256" key="1">
    <source>
        <dbReference type="ARBA" id="ARBA00004604"/>
    </source>
</evidence>
<keyword evidence="8" id="KW-1185">Reference proteome</keyword>
<dbReference type="Pfam" id="PF05890">
    <property type="entry name" value="Ebp2"/>
    <property type="match status" value="1"/>
</dbReference>
<name>A0A9P5JUP3_9AGAM</name>
<keyword evidence="4" id="KW-0175">Coiled coil</keyword>
<evidence type="ECO:0000313" key="7">
    <source>
        <dbReference type="EMBL" id="KAF8476611.1"/>
    </source>
</evidence>
<dbReference type="GO" id="GO:0042273">
    <property type="term" value="P:ribosomal large subunit biogenesis"/>
    <property type="evidence" value="ECO:0007669"/>
    <property type="project" value="TreeGrafter"/>
</dbReference>
<gene>
    <name evidence="7" type="ORF">DFH94DRAFT_683572</name>
    <name evidence="6" type="ORF">DFH94DRAFT_687100</name>
</gene>
<keyword evidence="3" id="KW-0690">Ribosome biogenesis</keyword>
<dbReference type="EMBL" id="WHVB01000139">
    <property type="protein sequence ID" value="KAF8461163.1"/>
    <property type="molecule type" value="Genomic_DNA"/>
</dbReference>
<dbReference type="InterPro" id="IPR008610">
    <property type="entry name" value="Ebp2"/>
</dbReference>
<dbReference type="EMBL" id="WHVB01000014">
    <property type="protein sequence ID" value="KAF8476611.1"/>
    <property type="molecule type" value="Genomic_DNA"/>
</dbReference>
<evidence type="ECO:0000256" key="5">
    <source>
        <dbReference type="ARBA" id="ARBA00023242"/>
    </source>
</evidence>
<dbReference type="PANTHER" id="PTHR13028:SF0">
    <property type="entry name" value="RRNA-PROCESSING PROTEIN EBP2-RELATED"/>
    <property type="match status" value="1"/>
</dbReference>
<comment type="caution">
    <text evidence="6">The sequence shown here is derived from an EMBL/GenBank/DDBJ whole genome shotgun (WGS) entry which is preliminary data.</text>
</comment>
<dbReference type="Proteomes" id="UP000759537">
    <property type="component" value="Unassembled WGS sequence"/>
</dbReference>